<protein>
    <submittedName>
        <fullName evidence="3">Uncharacterized protein</fullName>
    </submittedName>
</protein>
<feature type="transmembrane region" description="Helical" evidence="2">
    <location>
        <begin position="251"/>
        <end position="284"/>
    </location>
</feature>
<dbReference type="AlphaFoldDB" id="A0A857KTC9"/>
<dbReference type="EMBL" id="CP045810">
    <property type="protein sequence ID" value="QHN38386.1"/>
    <property type="molecule type" value="Genomic_DNA"/>
</dbReference>
<feature type="compositionally biased region" description="Pro residues" evidence="1">
    <location>
        <begin position="1"/>
        <end position="11"/>
    </location>
</feature>
<feature type="compositionally biased region" description="Gly residues" evidence="1">
    <location>
        <begin position="35"/>
        <end position="90"/>
    </location>
</feature>
<evidence type="ECO:0000313" key="3">
    <source>
        <dbReference type="EMBL" id="QHN38386.1"/>
    </source>
</evidence>
<name>A0A857KTC9_9ACTN</name>
<evidence type="ECO:0000256" key="1">
    <source>
        <dbReference type="SAM" id="MobiDB-lite"/>
    </source>
</evidence>
<feature type="transmembrane region" description="Helical" evidence="2">
    <location>
        <begin position="164"/>
        <end position="185"/>
    </location>
</feature>
<proteinExistence type="predicted"/>
<feature type="compositionally biased region" description="Low complexity" evidence="1">
    <location>
        <begin position="91"/>
        <end position="100"/>
    </location>
</feature>
<sequence>MTYPPTPPPSGSNPGGNDPYQGGNPGQYGQPGSYGQPGGGQYGQPGSQPGGGQYGQPGGGQYGQPGNQPGGGQYGQPGGGQYGQPGGGQYGQPNPGQYGQPSGGQYGQGSFGGGQYGAPQGGQSAYGNPQYGAPGGYPGGPGTPQKVDVGTAFSWSWSQFTSKLGVLILPGIALIVGMIVLYAVAFGALLGSTNDDGTASGGGMIGFFLVYFLIMVLVFVIQVGLTSGVLKVADGANISVADVFVPRNLGPAFLTTLLVIVGVLIGSIVFIGGIIVMFFCQFAMVYAIDKGLSPVDAIKASFELVKNNIGDAVIMLLVVWAISFVGALLCGIGMIAALPVAQLFLVHCYRRLTGGPIAPVAGAPAAY</sequence>
<feature type="compositionally biased region" description="Low complexity" evidence="1">
    <location>
        <begin position="121"/>
        <end position="132"/>
    </location>
</feature>
<keyword evidence="2" id="KW-0812">Transmembrane</keyword>
<feature type="transmembrane region" description="Helical" evidence="2">
    <location>
        <begin position="205"/>
        <end position="230"/>
    </location>
</feature>
<evidence type="ECO:0000256" key="2">
    <source>
        <dbReference type="SAM" id="Phobius"/>
    </source>
</evidence>
<keyword evidence="2" id="KW-0472">Membrane</keyword>
<organism evidence="3">
    <name type="scientific">Gordonia amarae</name>
    <dbReference type="NCBI Taxonomy" id="36821"/>
    <lineage>
        <taxon>Bacteria</taxon>
        <taxon>Bacillati</taxon>
        <taxon>Actinomycetota</taxon>
        <taxon>Actinomycetes</taxon>
        <taxon>Mycobacteriales</taxon>
        <taxon>Gordoniaceae</taxon>
        <taxon>Gordonia</taxon>
    </lineage>
</organism>
<gene>
    <name evidence="3" type="ORF">GII30_03625</name>
</gene>
<feature type="compositionally biased region" description="Gly residues" evidence="1">
    <location>
        <begin position="133"/>
        <end position="142"/>
    </location>
</feature>
<feature type="compositionally biased region" description="Low complexity" evidence="1">
    <location>
        <begin position="15"/>
        <end position="34"/>
    </location>
</feature>
<reference evidence="3" key="1">
    <citation type="journal article" date="2021" name="Nat. Microbiol.">
        <title>Cocultivation of an ultrasmall environmental parasitic bacterium with lytic ability against bacteria associated with wastewater foams.</title>
        <authorList>
            <person name="Batinovic S."/>
            <person name="Rose J.J.A."/>
            <person name="Ratcliffe J."/>
            <person name="Seviour R.J."/>
            <person name="Petrovski S."/>
        </authorList>
    </citation>
    <scope>NUCLEOTIDE SEQUENCE</scope>
    <source>
        <strain evidence="3">CON44</strain>
    </source>
</reference>
<feature type="compositionally biased region" description="Gly residues" evidence="1">
    <location>
        <begin position="101"/>
        <end position="120"/>
    </location>
</feature>
<feature type="region of interest" description="Disordered" evidence="1">
    <location>
        <begin position="1"/>
        <end position="144"/>
    </location>
</feature>
<accession>A0A857KTC9</accession>
<dbReference type="RefSeq" id="WP_005191571.1">
    <property type="nucleotide sequence ID" value="NZ_CP045804.1"/>
</dbReference>
<feature type="transmembrane region" description="Helical" evidence="2">
    <location>
        <begin position="312"/>
        <end position="341"/>
    </location>
</feature>
<keyword evidence="2" id="KW-1133">Transmembrane helix</keyword>